<reference evidence="1 2" key="1">
    <citation type="submission" date="2017-10" db="EMBL/GenBank/DDBJ databases">
        <title>Sequencing the genomes of 1000 actinobacteria strains.</title>
        <authorList>
            <person name="Klenk H.-P."/>
        </authorList>
    </citation>
    <scope>NUCLEOTIDE SEQUENCE [LARGE SCALE GENOMIC DNA]</scope>
    <source>
        <strain evidence="1 2">DSM 21574</strain>
    </source>
</reference>
<protein>
    <submittedName>
        <fullName evidence="1">Uncharacterized protein</fullName>
    </submittedName>
</protein>
<gene>
    <name evidence="1" type="ORF">ATL41_1791</name>
</gene>
<organism evidence="1 2">
    <name type="scientific">Flavimobilis soli</name>
    <dbReference type="NCBI Taxonomy" id="442709"/>
    <lineage>
        <taxon>Bacteria</taxon>
        <taxon>Bacillati</taxon>
        <taxon>Actinomycetota</taxon>
        <taxon>Actinomycetes</taxon>
        <taxon>Micrococcales</taxon>
        <taxon>Jonesiaceae</taxon>
        <taxon>Flavimobilis</taxon>
    </lineage>
</organism>
<accession>A0A2A9EDP8</accession>
<keyword evidence="2" id="KW-1185">Reference proteome</keyword>
<evidence type="ECO:0000313" key="2">
    <source>
        <dbReference type="Proteomes" id="UP000221394"/>
    </source>
</evidence>
<proteinExistence type="predicted"/>
<dbReference type="EMBL" id="PDJH01000001">
    <property type="protein sequence ID" value="PFG37044.1"/>
    <property type="molecule type" value="Genomic_DNA"/>
</dbReference>
<dbReference type="RefSeq" id="WP_281253869.1">
    <property type="nucleotide sequence ID" value="NZ_PDJH01000001.1"/>
</dbReference>
<dbReference type="AlphaFoldDB" id="A0A2A9EDP8"/>
<sequence length="40" mass="4003">MDSTSPSENAPTGAAVLAHEYATDLEALSGVVTGIMAVPE</sequence>
<dbReference type="Proteomes" id="UP000221394">
    <property type="component" value="Unassembled WGS sequence"/>
</dbReference>
<evidence type="ECO:0000313" key="1">
    <source>
        <dbReference type="EMBL" id="PFG37044.1"/>
    </source>
</evidence>
<name>A0A2A9EDP8_9MICO</name>
<comment type="caution">
    <text evidence="1">The sequence shown here is derived from an EMBL/GenBank/DDBJ whole genome shotgun (WGS) entry which is preliminary data.</text>
</comment>